<gene>
    <name evidence="1" type="ORF">MM415B05550_0002</name>
</gene>
<reference evidence="1" key="1">
    <citation type="submission" date="2020-03" db="EMBL/GenBank/DDBJ databases">
        <title>The deep terrestrial virosphere.</title>
        <authorList>
            <person name="Holmfeldt K."/>
            <person name="Nilsson E."/>
            <person name="Simone D."/>
            <person name="Lopez-Fernandez M."/>
            <person name="Wu X."/>
            <person name="de Brujin I."/>
            <person name="Lundin D."/>
            <person name="Andersson A."/>
            <person name="Bertilsson S."/>
            <person name="Dopson M."/>
        </authorList>
    </citation>
    <scope>NUCLEOTIDE SEQUENCE</scope>
    <source>
        <strain evidence="1">MM415B05550</strain>
    </source>
</reference>
<name>A0A6M3LIQ8_9ZZZZ</name>
<dbReference type="EMBL" id="MT143294">
    <property type="protein sequence ID" value="QJA95196.1"/>
    <property type="molecule type" value="Genomic_DNA"/>
</dbReference>
<sequence length="72" mass="8046">MGDKTKLIDAIIENLKGEIKIKKDQLKPYELFLNVLEGKKCKACGLVEEECLCLKGKGKDDKFNKVNTLSSS</sequence>
<accession>A0A6M3LIQ8</accession>
<dbReference type="AlphaFoldDB" id="A0A6M3LIQ8"/>
<organism evidence="1">
    <name type="scientific">viral metagenome</name>
    <dbReference type="NCBI Taxonomy" id="1070528"/>
    <lineage>
        <taxon>unclassified sequences</taxon>
        <taxon>metagenomes</taxon>
        <taxon>organismal metagenomes</taxon>
    </lineage>
</organism>
<proteinExistence type="predicted"/>
<protein>
    <submittedName>
        <fullName evidence="1">Uncharacterized protein</fullName>
    </submittedName>
</protein>
<evidence type="ECO:0000313" key="1">
    <source>
        <dbReference type="EMBL" id="QJA95196.1"/>
    </source>
</evidence>